<dbReference type="GO" id="GO:0043161">
    <property type="term" value="P:proteasome-mediated ubiquitin-dependent protein catabolic process"/>
    <property type="evidence" value="ECO:0007669"/>
    <property type="project" value="InterPro"/>
</dbReference>
<feature type="domain" description="PI31 proteasome regulator N-terminal" evidence="5">
    <location>
        <begin position="8"/>
        <end position="99"/>
    </location>
</feature>
<evidence type="ECO:0000313" key="7">
    <source>
        <dbReference type="Proteomes" id="UP000324632"/>
    </source>
</evidence>
<proteinExistence type="inferred from homology"/>
<dbReference type="Proteomes" id="UP000324632">
    <property type="component" value="Chromosome 13"/>
</dbReference>
<dbReference type="PANTHER" id="PTHR13266:SF1">
    <property type="entry name" value="PROTEASOME INHIBITOR PI31 SUBUNIT"/>
    <property type="match status" value="1"/>
</dbReference>
<evidence type="ECO:0000256" key="1">
    <source>
        <dbReference type="ARBA" id="ARBA00006405"/>
    </source>
</evidence>
<dbReference type="GO" id="GO:0070628">
    <property type="term" value="F:proteasome binding"/>
    <property type="evidence" value="ECO:0007669"/>
    <property type="project" value="InterPro"/>
</dbReference>
<dbReference type="InterPro" id="IPR045128">
    <property type="entry name" value="PI31-like"/>
</dbReference>
<dbReference type="EMBL" id="SOYY01000013">
    <property type="protein sequence ID" value="KAA0713511.1"/>
    <property type="molecule type" value="Genomic_DNA"/>
</dbReference>
<dbReference type="Pfam" id="PF11566">
    <property type="entry name" value="PI31_Prot_N"/>
    <property type="match status" value="1"/>
</dbReference>
<dbReference type="GO" id="GO:0000502">
    <property type="term" value="C:proteasome complex"/>
    <property type="evidence" value="ECO:0007669"/>
    <property type="project" value="UniProtKB-KW"/>
</dbReference>
<sequence>MSLQMEREEEIRMLPAGWNGSKELYTLRYRSNDDKSNLLLKAFTVDSTLIFNLMDSKTEKVTDLTVNVNEYIAEGNLQTFESVFKNTDELMIKLKSSLLPPEKIKRQEKTRGNGESEKASNLRDSNNDPLLIPHRAPPTRHPPDCPLSTRAVAVDVMAQPNGSICSRRGRSGSFWWKGWRNDCRSIACGFPRSGFDPSFGIPGVLPQALCPLVRALTRSVRSGETDLGRPDHMPPPGDDMFM</sequence>
<feature type="compositionally biased region" description="Basic and acidic residues" evidence="4">
    <location>
        <begin position="102"/>
        <end position="121"/>
    </location>
</feature>
<gene>
    <name evidence="6" type="ORF">E1301_Tti023893</name>
</gene>
<dbReference type="AlphaFoldDB" id="A0A5A9NXH4"/>
<feature type="region of interest" description="Disordered" evidence="4">
    <location>
        <begin position="221"/>
        <end position="242"/>
    </location>
</feature>
<evidence type="ECO:0000256" key="3">
    <source>
        <dbReference type="ARBA" id="ARBA00022942"/>
    </source>
</evidence>
<keyword evidence="7" id="KW-1185">Reference proteome</keyword>
<comment type="similarity">
    <text evidence="1">Belongs to the proteasome inhibitor PI31 family.</text>
</comment>
<dbReference type="InterPro" id="IPR021625">
    <property type="entry name" value="PI31_Prot_N"/>
</dbReference>
<dbReference type="PANTHER" id="PTHR13266">
    <property type="entry name" value="PROTEASOME INHIBITOR"/>
    <property type="match status" value="1"/>
</dbReference>
<dbReference type="Gene3D" id="3.40.1000.30">
    <property type="match status" value="1"/>
</dbReference>
<accession>A0A5A9NXH4</accession>
<feature type="region of interest" description="Disordered" evidence="4">
    <location>
        <begin position="102"/>
        <end position="130"/>
    </location>
</feature>
<evidence type="ECO:0000256" key="4">
    <source>
        <dbReference type="SAM" id="MobiDB-lite"/>
    </source>
</evidence>
<keyword evidence="3" id="KW-0647">Proteasome</keyword>
<feature type="compositionally biased region" description="Basic and acidic residues" evidence="4">
    <location>
        <begin position="221"/>
        <end position="232"/>
    </location>
</feature>
<reference evidence="6 7" key="1">
    <citation type="journal article" date="2019" name="Mol. Ecol. Resour.">
        <title>Chromosome-level genome assembly of Triplophysa tibetana, a fish adapted to the harsh high-altitude environment of the Tibetan Plateau.</title>
        <authorList>
            <person name="Yang X."/>
            <person name="Liu H."/>
            <person name="Ma Z."/>
            <person name="Zou Y."/>
            <person name="Zou M."/>
            <person name="Mao Y."/>
            <person name="Li X."/>
            <person name="Wang H."/>
            <person name="Chen T."/>
            <person name="Wang W."/>
            <person name="Yang R."/>
        </authorList>
    </citation>
    <scope>NUCLEOTIDE SEQUENCE [LARGE SCALE GENOMIC DNA]</scope>
    <source>
        <strain evidence="6">TTIB1903HZAU</strain>
        <tissue evidence="6">Muscle</tissue>
    </source>
</reference>
<evidence type="ECO:0000259" key="5">
    <source>
        <dbReference type="Pfam" id="PF11566"/>
    </source>
</evidence>
<comment type="caution">
    <text evidence="6">The sequence shown here is derived from an EMBL/GenBank/DDBJ whole genome shotgun (WGS) entry which is preliminary data.</text>
</comment>
<organism evidence="6 7">
    <name type="scientific">Triplophysa tibetana</name>
    <dbReference type="NCBI Taxonomy" id="1572043"/>
    <lineage>
        <taxon>Eukaryota</taxon>
        <taxon>Metazoa</taxon>
        <taxon>Chordata</taxon>
        <taxon>Craniata</taxon>
        <taxon>Vertebrata</taxon>
        <taxon>Euteleostomi</taxon>
        <taxon>Actinopterygii</taxon>
        <taxon>Neopterygii</taxon>
        <taxon>Teleostei</taxon>
        <taxon>Ostariophysi</taxon>
        <taxon>Cypriniformes</taxon>
        <taxon>Nemacheilidae</taxon>
        <taxon>Triplophysa</taxon>
    </lineage>
</organism>
<evidence type="ECO:0000313" key="6">
    <source>
        <dbReference type="EMBL" id="KAA0713511.1"/>
    </source>
</evidence>
<evidence type="ECO:0000256" key="2">
    <source>
        <dbReference type="ARBA" id="ARBA00015575"/>
    </source>
</evidence>
<protein>
    <recommendedName>
        <fullName evidence="2">Proteasome inhibitor PI31 subunit</fullName>
    </recommendedName>
</protein>
<feature type="compositionally biased region" description="Pro residues" evidence="4">
    <location>
        <begin position="233"/>
        <end position="242"/>
    </location>
</feature>
<name>A0A5A9NXH4_9TELE</name>
<dbReference type="GO" id="GO:0004866">
    <property type="term" value="F:endopeptidase inhibitor activity"/>
    <property type="evidence" value="ECO:0007669"/>
    <property type="project" value="InterPro"/>
</dbReference>